<dbReference type="AlphaFoldDB" id="A0A6P1ZHM2"/>
<dbReference type="Pfam" id="PF01925">
    <property type="entry name" value="TauE"/>
    <property type="match status" value="1"/>
</dbReference>
<dbReference type="RefSeq" id="WP_144304990.1">
    <property type="nucleotide sequence ID" value="NZ_CP039543.1"/>
</dbReference>
<evidence type="ECO:0000256" key="8">
    <source>
        <dbReference type="RuleBase" id="RU363041"/>
    </source>
</evidence>
<feature type="transmembrane region" description="Helical" evidence="8">
    <location>
        <begin position="228"/>
        <end position="247"/>
    </location>
</feature>
<dbReference type="GO" id="GO:0005886">
    <property type="term" value="C:plasma membrane"/>
    <property type="evidence" value="ECO:0007669"/>
    <property type="project" value="UniProtKB-SubCell"/>
</dbReference>
<dbReference type="Proteomes" id="UP000503251">
    <property type="component" value="Chromosome"/>
</dbReference>
<evidence type="ECO:0000256" key="4">
    <source>
        <dbReference type="ARBA" id="ARBA00022475"/>
    </source>
</evidence>
<dbReference type="PANTHER" id="PTHR30269">
    <property type="entry name" value="TRANSMEMBRANE PROTEIN YFCA"/>
    <property type="match status" value="1"/>
</dbReference>
<evidence type="ECO:0000313" key="11">
    <source>
        <dbReference type="Proteomes" id="UP000434052"/>
    </source>
</evidence>
<evidence type="ECO:0000256" key="3">
    <source>
        <dbReference type="ARBA" id="ARBA00022448"/>
    </source>
</evidence>
<dbReference type="OrthoDB" id="7843147at2"/>
<evidence type="ECO:0000256" key="5">
    <source>
        <dbReference type="ARBA" id="ARBA00022692"/>
    </source>
</evidence>
<dbReference type="EMBL" id="QMIF01000004">
    <property type="protein sequence ID" value="TVM34669.1"/>
    <property type="molecule type" value="Genomic_DNA"/>
</dbReference>
<reference evidence="10 11" key="1">
    <citation type="submission" date="2018-06" db="EMBL/GenBank/DDBJ databases">
        <title>Complete genome of Desulfovibrio marinus P48SEP.</title>
        <authorList>
            <person name="Crispim J.S."/>
            <person name="Vidigal P.M.P."/>
            <person name="Silva L.C.F."/>
            <person name="Araujo L.C."/>
            <person name="Laguardia C.N."/>
            <person name="Dias R.S."/>
            <person name="Sousa M.P."/>
            <person name="Paula S.O."/>
            <person name="Silva C."/>
        </authorList>
    </citation>
    <scope>NUCLEOTIDE SEQUENCE [LARGE SCALE GENOMIC DNA]</scope>
    <source>
        <strain evidence="10 11">P48SEP</strain>
    </source>
</reference>
<accession>A0A6P1ZHM2</accession>
<comment type="subcellular location">
    <subcellularLocation>
        <location evidence="1 8">Cell membrane</location>
        <topology evidence="1 8">Multi-pass membrane protein</topology>
    </subcellularLocation>
</comment>
<keyword evidence="3" id="KW-0813">Transport</keyword>
<dbReference type="PANTHER" id="PTHR30269:SF37">
    <property type="entry name" value="MEMBRANE TRANSPORTER PROTEIN"/>
    <property type="match status" value="1"/>
</dbReference>
<feature type="transmembrane region" description="Helical" evidence="8">
    <location>
        <begin position="12"/>
        <end position="34"/>
    </location>
</feature>
<proteinExistence type="inferred from homology"/>
<evidence type="ECO:0000256" key="7">
    <source>
        <dbReference type="ARBA" id="ARBA00023136"/>
    </source>
</evidence>
<feature type="transmembrane region" description="Helical" evidence="8">
    <location>
        <begin position="169"/>
        <end position="190"/>
    </location>
</feature>
<evidence type="ECO:0000313" key="9">
    <source>
        <dbReference type="EMBL" id="QJT07416.1"/>
    </source>
</evidence>
<evidence type="ECO:0000313" key="10">
    <source>
        <dbReference type="EMBL" id="TVM34669.1"/>
    </source>
</evidence>
<comment type="similarity">
    <text evidence="2 8">Belongs to the 4-toluene sulfonate uptake permease (TSUP) (TC 2.A.102) family.</text>
</comment>
<feature type="transmembrane region" description="Helical" evidence="8">
    <location>
        <begin position="128"/>
        <end position="157"/>
    </location>
</feature>
<keyword evidence="7 8" id="KW-0472">Membrane</keyword>
<evidence type="ECO:0000313" key="12">
    <source>
        <dbReference type="Proteomes" id="UP000503251"/>
    </source>
</evidence>
<organism evidence="10 11">
    <name type="scientific">Oceanidesulfovibrio marinus</name>
    <dbReference type="NCBI Taxonomy" id="370038"/>
    <lineage>
        <taxon>Bacteria</taxon>
        <taxon>Pseudomonadati</taxon>
        <taxon>Thermodesulfobacteriota</taxon>
        <taxon>Desulfovibrionia</taxon>
        <taxon>Desulfovibrionales</taxon>
        <taxon>Desulfovibrionaceae</taxon>
        <taxon>Oceanidesulfovibrio</taxon>
    </lineage>
</organism>
<feature type="transmembrane region" description="Helical" evidence="8">
    <location>
        <begin position="75"/>
        <end position="95"/>
    </location>
</feature>
<dbReference type="InterPro" id="IPR002781">
    <property type="entry name" value="TM_pro_TauE-like"/>
</dbReference>
<keyword evidence="4 8" id="KW-1003">Cell membrane</keyword>
<dbReference type="Proteomes" id="UP000434052">
    <property type="component" value="Unassembled WGS sequence"/>
</dbReference>
<dbReference type="InterPro" id="IPR052017">
    <property type="entry name" value="TSUP"/>
</dbReference>
<feature type="transmembrane region" description="Helical" evidence="8">
    <location>
        <begin position="102"/>
        <end position="122"/>
    </location>
</feature>
<sequence length="249" mass="26339">MIVTFAEVCLTAGALALGSMVQGLAGFGLTIVALPIMSLILPMRTGTPLCVLSGLVCSLPLLLRLRKDFDWRKLAPLTLGNVFGVIIGTFALVYVPEGIIRMLMGAFIVFFSLLFLTVRLPVIPVNHWWGVLVGTAGAAVSAAFGGGGPIVTAWVALQGWKRDTVKTTLIAYFTISSGIVSTAHAFAGLIDAKVLLLLAASLVPIALGAAGGLTLYKCISTKQYTHFVFLFLIIMGIIMFAKGWGMAVH</sequence>
<keyword evidence="12" id="KW-1185">Reference proteome</keyword>
<evidence type="ECO:0000256" key="1">
    <source>
        <dbReference type="ARBA" id="ARBA00004651"/>
    </source>
</evidence>
<keyword evidence="6 8" id="KW-1133">Transmembrane helix</keyword>
<reference evidence="9 12" key="2">
    <citation type="submission" date="2019-04" db="EMBL/GenBank/DDBJ databases">
        <title>Isolation and culture of sulfate reducing bacteria from the cold seep of the South China Sea.</title>
        <authorList>
            <person name="Sun C."/>
            <person name="Liu R."/>
        </authorList>
    </citation>
    <scope>NUCLEOTIDE SEQUENCE [LARGE SCALE GENOMIC DNA]</scope>
    <source>
        <strain evidence="9 12">CS1</strain>
    </source>
</reference>
<feature type="transmembrane region" description="Helical" evidence="8">
    <location>
        <begin position="196"/>
        <end position="216"/>
    </location>
</feature>
<protein>
    <recommendedName>
        <fullName evidence="8">Probable membrane transporter protein</fullName>
    </recommendedName>
</protein>
<evidence type="ECO:0000256" key="2">
    <source>
        <dbReference type="ARBA" id="ARBA00009142"/>
    </source>
</evidence>
<name>A0A6P1ZHM2_9BACT</name>
<gene>
    <name evidence="10" type="ORF">DQK91_08855</name>
    <name evidence="9" type="ORF">E8L03_00135</name>
</gene>
<feature type="transmembrane region" description="Helical" evidence="8">
    <location>
        <begin position="46"/>
        <end position="63"/>
    </location>
</feature>
<dbReference type="EMBL" id="CP039543">
    <property type="protein sequence ID" value="QJT07416.1"/>
    <property type="molecule type" value="Genomic_DNA"/>
</dbReference>
<evidence type="ECO:0000256" key="6">
    <source>
        <dbReference type="ARBA" id="ARBA00022989"/>
    </source>
</evidence>
<keyword evidence="5 8" id="KW-0812">Transmembrane</keyword>